<gene>
    <name evidence="2" type="ORF">GUITHDRAFT_121929</name>
</gene>
<evidence type="ECO:0000256" key="1">
    <source>
        <dbReference type="SAM" id="MobiDB-lite"/>
    </source>
</evidence>
<evidence type="ECO:0000313" key="3">
    <source>
        <dbReference type="EnsemblProtists" id="EKX31882"/>
    </source>
</evidence>
<organism evidence="2">
    <name type="scientific">Guillardia theta (strain CCMP2712)</name>
    <name type="common">Cryptophyte</name>
    <dbReference type="NCBI Taxonomy" id="905079"/>
    <lineage>
        <taxon>Eukaryota</taxon>
        <taxon>Cryptophyceae</taxon>
        <taxon>Pyrenomonadales</taxon>
        <taxon>Geminigeraceae</taxon>
        <taxon>Guillardia</taxon>
    </lineage>
</organism>
<dbReference type="HOGENOM" id="CLU_600584_0_0_1"/>
<dbReference type="Proteomes" id="UP000011087">
    <property type="component" value="Unassembled WGS sequence"/>
</dbReference>
<reference evidence="4" key="2">
    <citation type="submission" date="2012-11" db="EMBL/GenBank/DDBJ databases">
        <authorList>
            <person name="Kuo A."/>
            <person name="Curtis B.A."/>
            <person name="Tanifuji G."/>
            <person name="Burki F."/>
            <person name="Gruber A."/>
            <person name="Irimia M."/>
            <person name="Maruyama S."/>
            <person name="Arias M.C."/>
            <person name="Ball S.G."/>
            <person name="Gile G.H."/>
            <person name="Hirakawa Y."/>
            <person name="Hopkins J.F."/>
            <person name="Rensing S.A."/>
            <person name="Schmutz J."/>
            <person name="Symeonidi A."/>
            <person name="Elias M."/>
            <person name="Eveleigh R.J."/>
            <person name="Herman E.K."/>
            <person name="Klute M.J."/>
            <person name="Nakayama T."/>
            <person name="Obornik M."/>
            <person name="Reyes-Prieto A."/>
            <person name="Armbrust E.V."/>
            <person name="Aves S.J."/>
            <person name="Beiko R.G."/>
            <person name="Coutinho P."/>
            <person name="Dacks J.B."/>
            <person name="Durnford D.G."/>
            <person name="Fast N.M."/>
            <person name="Green B.R."/>
            <person name="Grisdale C."/>
            <person name="Hempe F."/>
            <person name="Henrissat B."/>
            <person name="Hoppner M.P."/>
            <person name="Ishida K.-I."/>
            <person name="Kim E."/>
            <person name="Koreny L."/>
            <person name="Kroth P.G."/>
            <person name="Liu Y."/>
            <person name="Malik S.-B."/>
            <person name="Maier U.G."/>
            <person name="McRose D."/>
            <person name="Mock T."/>
            <person name="Neilson J.A."/>
            <person name="Onodera N.T."/>
            <person name="Poole A.M."/>
            <person name="Pritham E.J."/>
            <person name="Richards T.A."/>
            <person name="Rocap G."/>
            <person name="Roy S.W."/>
            <person name="Sarai C."/>
            <person name="Schaack S."/>
            <person name="Shirato S."/>
            <person name="Slamovits C.H."/>
            <person name="Spencer D.F."/>
            <person name="Suzuki S."/>
            <person name="Worden A.Z."/>
            <person name="Zauner S."/>
            <person name="Barry K."/>
            <person name="Bell C."/>
            <person name="Bharti A.K."/>
            <person name="Crow J.A."/>
            <person name="Grimwood J."/>
            <person name="Kramer R."/>
            <person name="Lindquist E."/>
            <person name="Lucas S."/>
            <person name="Salamov A."/>
            <person name="McFadden G.I."/>
            <person name="Lane C.E."/>
            <person name="Keeling P.J."/>
            <person name="Gray M.W."/>
            <person name="Grigoriev I.V."/>
            <person name="Archibald J.M."/>
        </authorList>
    </citation>
    <scope>NUCLEOTIDE SEQUENCE</scope>
    <source>
        <strain evidence="4">CCMP2712</strain>
    </source>
</reference>
<dbReference type="KEGG" id="gtt:GUITHDRAFT_121929"/>
<dbReference type="EnsemblProtists" id="EKX31882">
    <property type="protein sequence ID" value="EKX31882"/>
    <property type="gene ID" value="GUITHDRAFT_121929"/>
</dbReference>
<dbReference type="RefSeq" id="XP_005818862.1">
    <property type="nucleotide sequence ID" value="XM_005818805.1"/>
</dbReference>
<protein>
    <submittedName>
        <fullName evidence="2 3">Uncharacterized protein</fullName>
    </submittedName>
</protein>
<evidence type="ECO:0000313" key="2">
    <source>
        <dbReference type="EMBL" id="EKX31882.1"/>
    </source>
</evidence>
<evidence type="ECO:0000313" key="4">
    <source>
        <dbReference type="Proteomes" id="UP000011087"/>
    </source>
</evidence>
<accession>L1I741</accession>
<feature type="region of interest" description="Disordered" evidence="1">
    <location>
        <begin position="428"/>
        <end position="448"/>
    </location>
</feature>
<dbReference type="PaxDb" id="55529-EKX31882"/>
<dbReference type="EMBL" id="JH993228">
    <property type="protein sequence ID" value="EKX31882.1"/>
    <property type="molecule type" value="Genomic_DNA"/>
</dbReference>
<dbReference type="GeneID" id="17288611"/>
<proteinExistence type="predicted"/>
<feature type="compositionally biased region" description="Basic and acidic residues" evidence="1">
    <location>
        <begin position="439"/>
        <end position="448"/>
    </location>
</feature>
<reference evidence="2 4" key="1">
    <citation type="journal article" date="2012" name="Nature">
        <title>Algal genomes reveal evolutionary mosaicism and the fate of nucleomorphs.</title>
        <authorList>
            <consortium name="DOE Joint Genome Institute"/>
            <person name="Curtis B.A."/>
            <person name="Tanifuji G."/>
            <person name="Burki F."/>
            <person name="Gruber A."/>
            <person name="Irimia M."/>
            <person name="Maruyama S."/>
            <person name="Arias M.C."/>
            <person name="Ball S.G."/>
            <person name="Gile G.H."/>
            <person name="Hirakawa Y."/>
            <person name="Hopkins J.F."/>
            <person name="Kuo A."/>
            <person name="Rensing S.A."/>
            <person name="Schmutz J."/>
            <person name="Symeonidi A."/>
            <person name="Elias M."/>
            <person name="Eveleigh R.J."/>
            <person name="Herman E.K."/>
            <person name="Klute M.J."/>
            <person name="Nakayama T."/>
            <person name="Obornik M."/>
            <person name="Reyes-Prieto A."/>
            <person name="Armbrust E.V."/>
            <person name="Aves S.J."/>
            <person name="Beiko R.G."/>
            <person name="Coutinho P."/>
            <person name="Dacks J.B."/>
            <person name="Durnford D.G."/>
            <person name="Fast N.M."/>
            <person name="Green B.R."/>
            <person name="Grisdale C.J."/>
            <person name="Hempel F."/>
            <person name="Henrissat B."/>
            <person name="Hoppner M.P."/>
            <person name="Ishida K."/>
            <person name="Kim E."/>
            <person name="Koreny L."/>
            <person name="Kroth P.G."/>
            <person name="Liu Y."/>
            <person name="Malik S.B."/>
            <person name="Maier U.G."/>
            <person name="McRose D."/>
            <person name="Mock T."/>
            <person name="Neilson J.A."/>
            <person name="Onodera N.T."/>
            <person name="Poole A.M."/>
            <person name="Pritham E.J."/>
            <person name="Richards T.A."/>
            <person name="Rocap G."/>
            <person name="Roy S.W."/>
            <person name="Sarai C."/>
            <person name="Schaack S."/>
            <person name="Shirato S."/>
            <person name="Slamovits C.H."/>
            <person name="Spencer D.F."/>
            <person name="Suzuki S."/>
            <person name="Worden A.Z."/>
            <person name="Zauner S."/>
            <person name="Barry K."/>
            <person name="Bell C."/>
            <person name="Bharti A.K."/>
            <person name="Crow J.A."/>
            <person name="Grimwood J."/>
            <person name="Kramer R."/>
            <person name="Lindquist E."/>
            <person name="Lucas S."/>
            <person name="Salamov A."/>
            <person name="McFadden G.I."/>
            <person name="Lane C.E."/>
            <person name="Keeling P.J."/>
            <person name="Gray M.W."/>
            <person name="Grigoriev I.V."/>
            <person name="Archibald J.M."/>
        </authorList>
    </citation>
    <scope>NUCLEOTIDE SEQUENCE</scope>
    <source>
        <strain evidence="2 4">CCMP2712</strain>
    </source>
</reference>
<name>L1I741_GUITC</name>
<reference evidence="3" key="3">
    <citation type="submission" date="2016-03" db="UniProtKB">
        <authorList>
            <consortium name="EnsemblProtists"/>
        </authorList>
    </citation>
    <scope>IDENTIFICATION</scope>
</reference>
<dbReference type="AlphaFoldDB" id="L1I741"/>
<sequence length="448" mass="52046">MSCGMWSLAAAYHVLWHVVRQAQHGRALRETERDEALEDQELGRVRCVQEIQGQVRRGPTLLRCRRLEKAEQCVYEDMELIVTDDGMREVEQADLALAHERRRMGELRVERPLDFWIRSVSFDKPSALREQMNSMGWPDRVLARHWEFGFSAKELMKIFVCLPPYLQQVTRRALHAVEIIMADKIEKQSRRVEDHLLMGGGETEVKPDLEVDRAFYDQQTFGLIKQHLHPSTGQRAHVFVSDKTCKLVGLHVEEMLARLANRELSLMSTEFSYFCYVMFGTWSFAVRPGQPMTLLLRLRNFSNEMGAGCAFTRVIQQQEFDSYGRVKAMKTFLVPVERGEYESAVMPWEGSSTRIQMHLNAGRDYEAWKSDFVSDLYADETIIGMQKSREGMQRLYALAEDLERMYQPFLELAEKILHERMGQETGRPWVGSDCNAMGGEREERRTEV</sequence>
<keyword evidence="4" id="KW-1185">Reference proteome</keyword>